<organism evidence="2 3">
    <name type="scientific">Bacteroides cellulosilyticus</name>
    <dbReference type="NCBI Taxonomy" id="246787"/>
    <lineage>
        <taxon>Bacteria</taxon>
        <taxon>Pseudomonadati</taxon>
        <taxon>Bacteroidota</taxon>
        <taxon>Bacteroidia</taxon>
        <taxon>Bacteroidales</taxon>
        <taxon>Bacteroidaceae</taxon>
        <taxon>Bacteroides</taxon>
    </lineage>
</organism>
<evidence type="ECO:0000256" key="1">
    <source>
        <dbReference type="SAM" id="SignalP"/>
    </source>
</evidence>
<evidence type="ECO:0000313" key="3">
    <source>
        <dbReference type="Proteomes" id="UP001221924"/>
    </source>
</evidence>
<gene>
    <name evidence="2" type="ORF">PZH42_18690</name>
</gene>
<dbReference type="PROSITE" id="PS51257">
    <property type="entry name" value="PROKAR_LIPOPROTEIN"/>
    <property type="match status" value="1"/>
</dbReference>
<sequence>MKSIKLILTAILLTFLYACSDNKDDKQQCNCKLGTESTEIVNKTAILTWDNTINMYFLAEYNEDEQIIDGGNVYIVDREQDIEKIRSLNKKDIIFSGIATKSTYLPNPHIAGTEYYCITLNDIRAK</sequence>
<evidence type="ECO:0000313" key="2">
    <source>
        <dbReference type="EMBL" id="MDE8696144.1"/>
    </source>
</evidence>
<dbReference type="Proteomes" id="UP001221924">
    <property type="component" value="Unassembled WGS sequence"/>
</dbReference>
<keyword evidence="1" id="KW-0732">Signal</keyword>
<dbReference type="RefSeq" id="WP_256141430.1">
    <property type="nucleotide sequence ID" value="NZ_CAXKYC010000031.1"/>
</dbReference>
<comment type="caution">
    <text evidence="2">The sequence shown here is derived from an EMBL/GenBank/DDBJ whole genome shotgun (WGS) entry which is preliminary data.</text>
</comment>
<feature type="chain" id="PRO_5043834979" evidence="1">
    <location>
        <begin position="21"/>
        <end position="126"/>
    </location>
</feature>
<dbReference type="AlphaFoldDB" id="A0AAW6M973"/>
<feature type="signal peptide" evidence="1">
    <location>
        <begin position="1"/>
        <end position="20"/>
    </location>
</feature>
<name>A0AAW6M973_9BACE</name>
<protein>
    <submittedName>
        <fullName evidence="2">Uncharacterized protein</fullName>
    </submittedName>
</protein>
<proteinExistence type="predicted"/>
<accession>A0AAW6M973</accession>
<dbReference type="EMBL" id="JARFID010000022">
    <property type="protein sequence ID" value="MDE8696144.1"/>
    <property type="molecule type" value="Genomic_DNA"/>
</dbReference>
<reference evidence="2" key="1">
    <citation type="submission" date="2023-03" db="EMBL/GenBank/DDBJ databases">
        <title>DFI Biobank Strains.</title>
        <authorList>
            <person name="Mostad J."/>
            <person name="Paddock L."/>
            <person name="Medina S."/>
            <person name="Waligurski E."/>
            <person name="Barat B."/>
            <person name="Smith R."/>
            <person name="Burgo V."/>
            <person name="Metcalfe C."/>
            <person name="Woodson C."/>
            <person name="Sundararajan A."/>
            <person name="Ramaswamy R."/>
            <person name="Lin H."/>
            <person name="Pamer E.G."/>
        </authorList>
    </citation>
    <scope>NUCLEOTIDE SEQUENCE</scope>
    <source>
        <strain evidence="2">DFI.9.5</strain>
    </source>
</reference>